<dbReference type="InterPro" id="IPR006133">
    <property type="entry name" value="DNA-dir_DNA_pol_B_exonuc"/>
</dbReference>
<dbReference type="GO" id="GO:0003887">
    <property type="term" value="F:DNA-directed DNA polymerase activity"/>
    <property type="evidence" value="ECO:0007669"/>
    <property type="project" value="UniProtKB-KW"/>
</dbReference>
<dbReference type="EC" id="2.7.7.7" evidence="19"/>
<proteinExistence type="inferred from homology"/>
<evidence type="ECO:0000256" key="9">
    <source>
        <dbReference type="ARBA" id="ARBA00022771"/>
    </source>
</evidence>
<dbReference type="InterPro" id="IPR043502">
    <property type="entry name" value="DNA/RNA_pol_sf"/>
</dbReference>
<feature type="region of interest" description="Disordered" evidence="20">
    <location>
        <begin position="2073"/>
        <end position="2093"/>
    </location>
</feature>
<dbReference type="GO" id="GO:0008270">
    <property type="term" value="F:zinc ion binding"/>
    <property type="evidence" value="ECO:0007669"/>
    <property type="project" value="UniProtKB-KW"/>
</dbReference>
<keyword evidence="8 19" id="KW-0479">Metal-binding</keyword>
<name>A0AAD9FTW8_PAPLA</name>
<dbReference type="Gene3D" id="3.30.420.10">
    <property type="entry name" value="Ribonuclease H-like superfamily/Ribonuclease H"/>
    <property type="match status" value="1"/>
</dbReference>
<keyword evidence="15 19" id="KW-0539">Nucleus</keyword>
<dbReference type="GO" id="GO:0051539">
    <property type="term" value="F:4 iron, 4 sulfur cluster binding"/>
    <property type="evidence" value="ECO:0007669"/>
    <property type="project" value="UniProtKB-KW"/>
</dbReference>
<reference evidence="22" key="1">
    <citation type="submission" date="2023-02" db="EMBL/GenBank/DDBJ databases">
        <title>Identification and recombinant expression of a fungal hydrolase from Papiliotrema laurentii that hydrolyzes apple cutin and clears colloidal polyester polyurethane.</title>
        <authorList>
            <consortium name="DOE Joint Genome Institute"/>
            <person name="Roman V.A."/>
            <person name="Bojanowski C."/>
            <person name="Crable B.R."/>
            <person name="Wagner D.N."/>
            <person name="Hung C.S."/>
            <person name="Nadeau L.J."/>
            <person name="Schratz L."/>
            <person name="Haridas S."/>
            <person name="Pangilinan J."/>
            <person name="Lipzen A."/>
            <person name="Na H."/>
            <person name="Yan M."/>
            <person name="Ng V."/>
            <person name="Grigoriev I.V."/>
            <person name="Spatafora J.W."/>
            <person name="Barlow D."/>
            <person name="Biffinger J."/>
            <person name="Kelley-Loughnane N."/>
            <person name="Varaljay V.A."/>
            <person name="Crookes-Goodson W.J."/>
        </authorList>
    </citation>
    <scope>NUCLEOTIDE SEQUENCE</scope>
    <source>
        <strain evidence="22">5307AH</strain>
    </source>
</reference>
<keyword evidence="12 19" id="KW-0408">Iron</keyword>
<dbReference type="InterPro" id="IPR055191">
    <property type="entry name" value="POL2_thumb"/>
</dbReference>
<keyword evidence="14 19" id="KW-0238">DNA-binding</keyword>
<keyword evidence="23" id="KW-1185">Reference proteome</keyword>
<evidence type="ECO:0000256" key="5">
    <source>
        <dbReference type="ARBA" id="ARBA00022679"/>
    </source>
</evidence>
<sequence>MRLSDAKPGRVAFRGIRFNQAFTFHPCPSILFSPSPPLTPRHESSYIQLSMSFSKRGGSFRGGSKGNTRFTGKKRGGGGGGGSFRASGGVAYGIDRPAPVREDDGSASAERFEEVRAWDEIDGKLGFDRFESGSYEGESRRGWLVNMHQTLISSNTTPGGLAAVDYYFIQDDGGMFKATIPYEPYFYITCRPGTETTVEEWLLKRFEGTVVRIEREKKWDLDLPNHLLSAPPVFLKLSFHNTPDLQLVRRELLPLALANSAKLSAVDAYADVVGMSSATGQQGQEDDEAKAWGAEENEKKKREREPAECIVDIREHDIAYYLRVAIDLDIRVGLWYTVTSRAGIVTLERIPSLVKRAEPVVMAYDIETTKQPLKFPDQQTDQIMMISYMIDGQGYLITNREIVSDDIEDFEYTPKDEYQGEFTIFNEPDEEAVIRRWFDHVKEARPTVMATYNGDSFDFPFVDARAKIHGISMYEEIGFRPDNEGEYKCRACMHMDCFRWVKRDSYLPQGSQGLKAVTTAKLGYHPIELDPELMTPYAIEQPQTLASYSVSDAVATYYLYMKYVHPFIFSLCNIIPLNPDEVLRKGSGTLCETLLMVEAYQAHIIMPNRHEDPHGVTYEGHLLASETYVGGHVEALEAGVFRSDIPTQFKVAPDCVQKLIDDLDAALEFSLVEEGKISLDEVDNYAEVKSQIQTALELMRDEPNRFDTPLIYHLDVAAMYPNIMLSNRLQPDSVKDEAACATCDYNRPDKVCDRRMEWAWRGEYFPAKRDEVNMVRYALEQEMFPPKYPTGPRRRFIDLGEAEQSALIHKRLGDYSRKVYKKTHETKVVTKTAVICQRENSFYIDTVRAFRDRRYEYKGLHKTWKKNLDKAFEEGGAVAAVDEAKKMIVLYDSLQLAHKCILNSFYGYVMRKGARWYSMEMAGITCLTGASIIQMARQLVEQIGRPLELDTDGIWCMLPGVFPENFDFKLKNGKKFGISYPCTMLNHLVHAQYTNHQYHELVDKQSGVYNVRSENSIFFELDGPYKAMILPSSKEEDKLLKKRYAVFNPDGSLAELKGFEVKRRGELQLIKIFQSQIFDKFLLGTTTEECYAAVAQVADQWLDILQSKASSLHDDELVDLIAENRSMSKTLAEYGSQKSTSISTARRLAEFLGEQMVKDKGLACRFIISAKPNGAPVTERAVPVAIFTAEESVKRHFLRKWLKDNSLVDFDLRTILDWEYYTERLGSVIQKLITIPAALQKVANPVPRIRHPDWLFKRVAAKEDKFQQHKLTDMFAKMRTTAADIEDFGVSAPAKPKVAVVKKKKVKAPEVAPDPNVDYSGYIRVMRKQWRERRLERSRARKSGYNKQDGTVSSMLRNQTVNMSSRQWDVIQIAATNRPGEYRLWLSIDGTFQSVRLRIPREFYLNFKSLPKAGTFSDRYTATSVSKTLPRGQVARHLFKLSVDEGLYVAGESHFSSLINNPNVDGAYELQLPLVIRALLSFGTSCALKSNAGGGLSRGLDKGFDLEDLERAESNVLRHRYLDQGKGIKYHFLFHATAASRHLIGLFSPNGPARLYVVDGSRNRQQLPSPAKWYSDKVSRAENKAFSYPVEMEFVTNYYPTEGGALRQLFKDLQGLRHGLNVVALCSPFEHAYYMARSSVFQDFPVITYKMPKEEEGSLMWLLNTSRRMVGQYLKLSGWIAGQVEIAAHYDVPLGNLGADTAVHLADVDFARRLVAQDMVLWWSPSPRPDLGGSEEDANTPEELVAPQISSKGTYSSVVLEMEIADLAINSVLQSALVNEMEGSGSGSLAFDSASHNLDEYAKGTANASVMLGDAVLSTQTFGVLKSMVRSWFLDKARAHVKGQASSPADLVVDQFWRWVSSSGSNMFEPALHRFLHGLMRKTILQLLAEFKRLGTHVVYADFNRVFLLTTKPDAGSAFAFAKYLVTAANSQELFRHLVIDITHFWNYLAWMDIANFGGVKVSPEVAASREPPSGRFEISMDWNIMSFLPPAFQPIFERNVANLIFALYSAKRTSTDGRAPLRVIHSLNVDQPGESSTINPAKEKEIKTAAKSISQTLTRRLLSDIAAAKRRAATHSHSEEDNSAMQFPDLPGATGNRTNSVLELVKAICEVYALNTEHTVQVQILRKNLLDLLGIREFSSEAAWKNPCESLVVPLVICGRCNAIRDVDVCRDPDRVPGVDPETGEMLPPARKSWVCHKCDGEYDRFQIEGPLIEMISRLITSYQTQDVICVKCGQSKDDNIAPTCGCGGSYKTSMNRGELRTRLRMIKSVCEYHALAMAGEYVEGVLGHW</sequence>
<keyword evidence="6 19" id="KW-0548">Nucleotidyltransferase</keyword>
<evidence type="ECO:0000256" key="16">
    <source>
        <dbReference type="ARBA" id="ARBA00049244"/>
    </source>
</evidence>
<evidence type="ECO:0000256" key="7">
    <source>
        <dbReference type="ARBA" id="ARBA00022705"/>
    </source>
</evidence>
<keyword evidence="9 19" id="KW-0863">Zinc-finger</keyword>
<comment type="subunit">
    <text evidence="18">Heterotetramer. Consists of 4 subunits: POL2, DPB2, DPB3 and DPB4.</text>
</comment>
<evidence type="ECO:0000256" key="11">
    <source>
        <dbReference type="ARBA" id="ARBA00022932"/>
    </source>
</evidence>
<feature type="region of interest" description="Disordered" evidence="20">
    <location>
        <begin position="278"/>
        <end position="305"/>
    </location>
</feature>
<dbReference type="Gene3D" id="3.30.342.10">
    <property type="entry name" value="DNA Polymerase, chain B, domain 1"/>
    <property type="match status" value="1"/>
</dbReference>
<gene>
    <name evidence="22" type="ORF">DB88DRAFT_480519</name>
</gene>
<dbReference type="GO" id="GO:0008622">
    <property type="term" value="C:epsilon DNA polymerase complex"/>
    <property type="evidence" value="ECO:0007669"/>
    <property type="project" value="InterPro"/>
</dbReference>
<dbReference type="CDD" id="cd05535">
    <property type="entry name" value="POLBc_epsilon"/>
    <property type="match status" value="1"/>
</dbReference>
<dbReference type="PANTHER" id="PTHR10670">
    <property type="entry name" value="DNA POLYMERASE EPSILON CATALYTIC SUBUNIT A"/>
    <property type="match status" value="1"/>
</dbReference>
<evidence type="ECO:0000256" key="19">
    <source>
        <dbReference type="RuleBase" id="RU365029"/>
    </source>
</evidence>
<comment type="subcellular location">
    <subcellularLocation>
        <location evidence="2 19">Nucleus</location>
    </subcellularLocation>
</comment>
<dbReference type="Pfam" id="PF03104">
    <property type="entry name" value="DNA_pol_B_exo1"/>
    <property type="match status" value="1"/>
</dbReference>
<feature type="domain" description="DNA polymerase epsilon catalytic subunit A C-terminal" evidence="21">
    <location>
        <begin position="1569"/>
        <end position="1960"/>
    </location>
</feature>
<dbReference type="InterPro" id="IPR012337">
    <property type="entry name" value="RNaseH-like_sf"/>
</dbReference>
<dbReference type="InterPro" id="IPR023211">
    <property type="entry name" value="DNA_pol_palm_dom_sf"/>
</dbReference>
<dbReference type="InterPro" id="IPR006172">
    <property type="entry name" value="DNA-dir_DNA_pol_B"/>
</dbReference>
<evidence type="ECO:0000256" key="17">
    <source>
        <dbReference type="ARBA" id="ARBA00057054"/>
    </source>
</evidence>
<dbReference type="GO" id="GO:0000166">
    <property type="term" value="F:nucleotide binding"/>
    <property type="evidence" value="ECO:0007669"/>
    <property type="project" value="InterPro"/>
</dbReference>
<dbReference type="PANTHER" id="PTHR10670:SF0">
    <property type="entry name" value="DNA POLYMERASE EPSILON CATALYTIC SUBUNIT A"/>
    <property type="match status" value="1"/>
</dbReference>
<dbReference type="Gene3D" id="3.90.1600.10">
    <property type="entry name" value="Palm domain of DNA polymerase"/>
    <property type="match status" value="1"/>
</dbReference>
<dbReference type="GO" id="GO:0000278">
    <property type="term" value="P:mitotic cell cycle"/>
    <property type="evidence" value="ECO:0007669"/>
    <property type="project" value="TreeGrafter"/>
</dbReference>
<dbReference type="InterPro" id="IPR042087">
    <property type="entry name" value="DNA_pol_B_thumb"/>
</dbReference>
<evidence type="ECO:0000256" key="10">
    <source>
        <dbReference type="ARBA" id="ARBA00022833"/>
    </source>
</evidence>
<keyword evidence="13 19" id="KW-0411">Iron-sulfur</keyword>
<dbReference type="InterPro" id="IPR054475">
    <property type="entry name" value="Znf-DPOE"/>
</dbReference>
<evidence type="ECO:0000256" key="13">
    <source>
        <dbReference type="ARBA" id="ARBA00023014"/>
    </source>
</evidence>
<evidence type="ECO:0000256" key="8">
    <source>
        <dbReference type="ARBA" id="ARBA00022723"/>
    </source>
</evidence>
<keyword evidence="11 19" id="KW-0239">DNA-directed DNA polymerase</keyword>
<feature type="region of interest" description="Disordered" evidence="20">
    <location>
        <begin position="57"/>
        <end position="90"/>
    </location>
</feature>
<dbReference type="Pfam" id="PF22912">
    <property type="entry name" value="zf-DPOE"/>
    <property type="match status" value="1"/>
</dbReference>
<evidence type="ECO:0000256" key="12">
    <source>
        <dbReference type="ARBA" id="ARBA00023004"/>
    </source>
</evidence>
<dbReference type="FunFam" id="3.30.420.10:FF:000010">
    <property type="entry name" value="DNA polymerase epsilon catalytic subunit"/>
    <property type="match status" value="1"/>
</dbReference>
<dbReference type="SMART" id="SM01159">
    <property type="entry name" value="DUF1744"/>
    <property type="match status" value="1"/>
</dbReference>
<dbReference type="Pfam" id="PF23250">
    <property type="entry name" value="zf_DPOE_2"/>
    <property type="match status" value="1"/>
</dbReference>
<dbReference type="Pfam" id="PF22634">
    <property type="entry name" value="POL2_thumb"/>
    <property type="match status" value="1"/>
</dbReference>
<dbReference type="GO" id="GO:0006287">
    <property type="term" value="P:base-excision repair, gap-filling"/>
    <property type="evidence" value="ECO:0007669"/>
    <property type="project" value="TreeGrafter"/>
</dbReference>
<dbReference type="FunFam" id="3.90.1600.10:FF:000006">
    <property type="entry name" value="DNA polymerase epsilon catalytic subunit"/>
    <property type="match status" value="1"/>
</dbReference>
<dbReference type="Pfam" id="PF08490">
    <property type="entry name" value="DUF1744"/>
    <property type="match status" value="1"/>
</dbReference>
<evidence type="ECO:0000256" key="18">
    <source>
        <dbReference type="ARBA" id="ARBA00065544"/>
    </source>
</evidence>
<dbReference type="InterPro" id="IPR036397">
    <property type="entry name" value="RNaseH_sf"/>
</dbReference>
<evidence type="ECO:0000256" key="3">
    <source>
        <dbReference type="ARBA" id="ARBA00005755"/>
    </source>
</evidence>
<dbReference type="SMART" id="SM00486">
    <property type="entry name" value="POLBc"/>
    <property type="match status" value="1"/>
</dbReference>
<protein>
    <recommendedName>
        <fullName evidence="19">DNA polymerase epsilon catalytic subunit</fullName>
        <ecNumber evidence="19">2.7.7.7</ecNumber>
    </recommendedName>
</protein>
<dbReference type="FunFam" id="1.10.132.60:FF:000002">
    <property type="entry name" value="DNA polymerase epsilon catalytic subunit"/>
    <property type="match status" value="1"/>
</dbReference>
<evidence type="ECO:0000259" key="21">
    <source>
        <dbReference type="SMART" id="SM01159"/>
    </source>
</evidence>
<keyword evidence="10 19" id="KW-0862">Zinc</keyword>
<dbReference type="Proteomes" id="UP001182556">
    <property type="component" value="Unassembled WGS sequence"/>
</dbReference>
<evidence type="ECO:0000256" key="15">
    <source>
        <dbReference type="ARBA" id="ARBA00023242"/>
    </source>
</evidence>
<dbReference type="InterPro" id="IPR013697">
    <property type="entry name" value="DNA_pol_e_suA_C"/>
</dbReference>
<evidence type="ECO:0000256" key="14">
    <source>
        <dbReference type="ARBA" id="ARBA00023125"/>
    </source>
</evidence>
<evidence type="ECO:0000256" key="2">
    <source>
        <dbReference type="ARBA" id="ARBA00004123"/>
    </source>
</evidence>
<dbReference type="GO" id="GO:0045004">
    <property type="term" value="P:DNA replication proofreading"/>
    <property type="evidence" value="ECO:0007669"/>
    <property type="project" value="TreeGrafter"/>
</dbReference>
<comment type="similarity">
    <text evidence="3 19">Belongs to the DNA polymerase type-B family.</text>
</comment>
<evidence type="ECO:0000256" key="4">
    <source>
        <dbReference type="ARBA" id="ARBA00022485"/>
    </source>
</evidence>
<evidence type="ECO:0000313" key="22">
    <source>
        <dbReference type="EMBL" id="KAK1926053.1"/>
    </source>
</evidence>
<dbReference type="Gene3D" id="1.10.132.60">
    <property type="entry name" value="DNA polymerase family B, C-terminal domain"/>
    <property type="match status" value="1"/>
</dbReference>
<comment type="catalytic activity">
    <reaction evidence="16 19">
        <text>DNA(n) + a 2'-deoxyribonucleoside 5'-triphosphate = DNA(n+1) + diphosphate</text>
        <dbReference type="Rhea" id="RHEA:22508"/>
        <dbReference type="Rhea" id="RHEA-COMP:17339"/>
        <dbReference type="Rhea" id="RHEA-COMP:17340"/>
        <dbReference type="ChEBI" id="CHEBI:33019"/>
        <dbReference type="ChEBI" id="CHEBI:61560"/>
        <dbReference type="ChEBI" id="CHEBI:173112"/>
        <dbReference type="EC" id="2.7.7.7"/>
    </reaction>
</comment>
<dbReference type="GO" id="GO:0006272">
    <property type="term" value="P:leading strand elongation"/>
    <property type="evidence" value="ECO:0007669"/>
    <property type="project" value="TreeGrafter"/>
</dbReference>
<dbReference type="SUPFAM" id="SSF56672">
    <property type="entry name" value="DNA/RNA polymerases"/>
    <property type="match status" value="1"/>
</dbReference>
<comment type="cofactor">
    <cofactor evidence="1 19">
        <name>[4Fe-4S] cluster</name>
        <dbReference type="ChEBI" id="CHEBI:49883"/>
    </cofactor>
</comment>
<keyword evidence="7 19" id="KW-0235">DNA replication</keyword>
<dbReference type="SUPFAM" id="SSF53098">
    <property type="entry name" value="Ribonuclease H-like"/>
    <property type="match status" value="1"/>
</dbReference>
<evidence type="ECO:0000313" key="23">
    <source>
        <dbReference type="Proteomes" id="UP001182556"/>
    </source>
</evidence>
<dbReference type="GO" id="GO:0008310">
    <property type="term" value="F:single-stranded DNA 3'-5' DNA exonuclease activity"/>
    <property type="evidence" value="ECO:0007669"/>
    <property type="project" value="TreeGrafter"/>
</dbReference>
<dbReference type="GO" id="GO:0006297">
    <property type="term" value="P:nucleotide-excision repair, DNA gap filling"/>
    <property type="evidence" value="ECO:0007669"/>
    <property type="project" value="TreeGrafter"/>
</dbReference>
<feature type="compositionally biased region" description="Basic and acidic residues" evidence="20">
    <location>
        <begin position="296"/>
        <end position="305"/>
    </location>
</feature>
<dbReference type="EMBL" id="JAODAN010000002">
    <property type="protein sequence ID" value="KAK1926053.1"/>
    <property type="molecule type" value="Genomic_DNA"/>
</dbReference>
<dbReference type="GO" id="GO:0003677">
    <property type="term" value="F:DNA binding"/>
    <property type="evidence" value="ECO:0007669"/>
    <property type="project" value="UniProtKB-KW"/>
</dbReference>
<evidence type="ECO:0000256" key="6">
    <source>
        <dbReference type="ARBA" id="ARBA00022695"/>
    </source>
</evidence>
<evidence type="ECO:0000256" key="20">
    <source>
        <dbReference type="SAM" id="MobiDB-lite"/>
    </source>
</evidence>
<organism evidence="22 23">
    <name type="scientific">Papiliotrema laurentii</name>
    <name type="common">Cryptococcus laurentii</name>
    <dbReference type="NCBI Taxonomy" id="5418"/>
    <lineage>
        <taxon>Eukaryota</taxon>
        <taxon>Fungi</taxon>
        <taxon>Dikarya</taxon>
        <taxon>Basidiomycota</taxon>
        <taxon>Agaricomycotina</taxon>
        <taxon>Tremellomycetes</taxon>
        <taxon>Tremellales</taxon>
        <taxon>Rhynchogastremaceae</taxon>
        <taxon>Papiliotrema</taxon>
    </lineage>
</organism>
<dbReference type="InterPro" id="IPR029703">
    <property type="entry name" value="POL2"/>
</dbReference>
<keyword evidence="4 19" id="KW-0004">4Fe-4S</keyword>
<dbReference type="CDD" id="cd05779">
    <property type="entry name" value="DNA_polB_epsilon_exo"/>
    <property type="match status" value="1"/>
</dbReference>
<comment type="function">
    <text evidence="17 19">DNA polymerase II participates in chromosomal DNA replication.</text>
</comment>
<keyword evidence="5 19" id="KW-0808">Transferase</keyword>
<accession>A0AAD9FTW8</accession>
<evidence type="ECO:0000256" key="1">
    <source>
        <dbReference type="ARBA" id="ARBA00001966"/>
    </source>
</evidence>
<comment type="caution">
    <text evidence="22">The sequence shown here is derived from an EMBL/GenBank/DDBJ whole genome shotgun (WGS) entry which is preliminary data.</text>
</comment>